<evidence type="ECO:0000313" key="10">
    <source>
        <dbReference type="EMBL" id="KAG7165416.1"/>
    </source>
</evidence>
<dbReference type="InterPro" id="IPR032781">
    <property type="entry name" value="ABC_tran_Xtn"/>
</dbReference>
<evidence type="ECO:0000256" key="1">
    <source>
        <dbReference type="ARBA" id="ARBA00011054"/>
    </source>
</evidence>
<gene>
    <name evidence="10" type="primary">Abcf2-L</name>
    <name evidence="10" type="ORF">Hamer_G007246</name>
</gene>
<dbReference type="InterPro" id="IPR017871">
    <property type="entry name" value="ABC_transporter-like_CS"/>
</dbReference>
<dbReference type="InterPro" id="IPR050611">
    <property type="entry name" value="ABCF"/>
</dbReference>
<sequence length="636" mass="72225">MPSDAKKKREQKKRDAAKAKQAGKKTETRDEKEPQENGSSNNSKKNSRETTPMTNGSTNGNEKLSAEEILCRKLEEDMKIASEARSCTGVLGIHPRARDIKIDNFSITFHGSEMLQDTKLELNCGRRYGLIGTNGCGKSTLLASLANREVPIQNHIDIFHLVREMPASDKTALQCVKEVDEERVRLEALAEDLASSDDDEAQEQLLDIYERLEELGADTAEAKAAFILHGLGFTHSMMEKKCRDFSGGWRMRIALARALFVKPHLLLLDEPTNHLDLDACVWLEEELAKYKRILVIISHSQDFLNGVCSNVIHMDKKKLKYFGGNYDAFVRTRLELLENQMKQYQWEQDQISHMKNYIARFGHGSAKLARQAQSKEKTLAKMVAGGLTERVSKDKSLTFSFPDCGTIPPPVIMVQNVSFRYTDSSPVIYKNLEFGIDLDTRLALVGPNGAGKSTLLKLLYGELNPTSGMIRKNSHLRIARYHQHLHELLDLDLSPIDYMMAQFPDLKERDEIRKIIGRYGLTGKQQVSPIRQLSDGQRCRVVFAWLAHQTPHLLLLDEPTNHLDMDTIDALGDAIRDFEGGLVLVSHDFRLISQVAQEIWICEKETVTKWQGDILAYKDMLKKKVLKENEKRKKMF</sequence>
<feature type="compositionally biased region" description="Basic and acidic residues" evidence="8">
    <location>
        <begin position="1"/>
        <end position="35"/>
    </location>
</feature>
<protein>
    <recommendedName>
        <fullName evidence="7">ATP-binding cassette sub-family F member 2</fullName>
    </recommendedName>
</protein>
<keyword evidence="11" id="KW-1185">Reference proteome</keyword>
<dbReference type="GO" id="GO:0016887">
    <property type="term" value="F:ATP hydrolysis activity"/>
    <property type="evidence" value="ECO:0007669"/>
    <property type="project" value="InterPro"/>
</dbReference>
<feature type="domain" description="ABC transporter" evidence="9">
    <location>
        <begin position="100"/>
        <end position="341"/>
    </location>
</feature>
<dbReference type="Pfam" id="PF00005">
    <property type="entry name" value="ABC_tran"/>
    <property type="match status" value="2"/>
</dbReference>
<evidence type="ECO:0000256" key="4">
    <source>
        <dbReference type="ARBA" id="ARBA00022741"/>
    </source>
</evidence>
<evidence type="ECO:0000313" key="11">
    <source>
        <dbReference type="Proteomes" id="UP000747542"/>
    </source>
</evidence>
<reference evidence="10" key="1">
    <citation type="journal article" date="2021" name="Sci. Adv.">
        <title>The American lobster genome reveals insights on longevity, neural, and immune adaptations.</title>
        <authorList>
            <person name="Polinski J.M."/>
            <person name="Zimin A.V."/>
            <person name="Clark K.F."/>
            <person name="Kohn A.B."/>
            <person name="Sadowski N."/>
            <person name="Timp W."/>
            <person name="Ptitsyn A."/>
            <person name="Khanna P."/>
            <person name="Romanova D.Y."/>
            <person name="Williams P."/>
            <person name="Greenwood S.J."/>
            <person name="Moroz L.L."/>
            <person name="Walt D.R."/>
            <person name="Bodnar A.G."/>
        </authorList>
    </citation>
    <scope>NUCLEOTIDE SEQUENCE</scope>
    <source>
        <strain evidence="10">GMGI-L3</strain>
    </source>
</reference>
<dbReference type="SMART" id="SM00382">
    <property type="entry name" value="AAA"/>
    <property type="match status" value="2"/>
</dbReference>
<name>A0A8J5JZG0_HOMAM</name>
<dbReference type="InterPro" id="IPR003439">
    <property type="entry name" value="ABC_transporter-like_ATP-bd"/>
</dbReference>
<proteinExistence type="inferred from homology"/>
<dbReference type="PANTHER" id="PTHR19211">
    <property type="entry name" value="ATP-BINDING TRANSPORT PROTEIN-RELATED"/>
    <property type="match status" value="1"/>
</dbReference>
<keyword evidence="2" id="KW-0597">Phosphoprotein</keyword>
<dbReference type="InterPro" id="IPR003593">
    <property type="entry name" value="AAA+_ATPase"/>
</dbReference>
<dbReference type="CDD" id="cd03221">
    <property type="entry name" value="ABCF_EF-3"/>
    <property type="match status" value="2"/>
</dbReference>
<dbReference type="FunFam" id="3.40.50.300:FF:000104">
    <property type="entry name" value="ATP-binding cassette sub-family F member 3"/>
    <property type="match status" value="1"/>
</dbReference>
<keyword evidence="5 10" id="KW-0067">ATP-binding</keyword>
<dbReference type="PANTHER" id="PTHR19211:SF15">
    <property type="entry name" value="ATP-BINDING CASSETTE SUB-FAMILY F MEMBER 2"/>
    <property type="match status" value="1"/>
</dbReference>
<evidence type="ECO:0000256" key="3">
    <source>
        <dbReference type="ARBA" id="ARBA00022737"/>
    </source>
</evidence>
<dbReference type="PROSITE" id="PS50893">
    <property type="entry name" value="ABC_TRANSPORTER_2"/>
    <property type="match status" value="2"/>
</dbReference>
<keyword evidence="6" id="KW-0007">Acetylation</keyword>
<evidence type="ECO:0000256" key="2">
    <source>
        <dbReference type="ARBA" id="ARBA00022553"/>
    </source>
</evidence>
<dbReference type="OrthoDB" id="2110130at2759"/>
<evidence type="ECO:0000259" key="9">
    <source>
        <dbReference type="PROSITE" id="PS50893"/>
    </source>
</evidence>
<feature type="region of interest" description="Disordered" evidence="8">
    <location>
        <begin position="1"/>
        <end position="63"/>
    </location>
</feature>
<comment type="similarity">
    <text evidence="1">Belongs to the ABC transporter superfamily. ABCF family. EF3 subfamily.</text>
</comment>
<dbReference type="EMBL" id="JAHLQT010024345">
    <property type="protein sequence ID" value="KAG7165416.1"/>
    <property type="molecule type" value="Genomic_DNA"/>
</dbReference>
<accession>A0A8J5JZG0</accession>
<evidence type="ECO:0000256" key="7">
    <source>
        <dbReference type="ARBA" id="ARBA00073918"/>
    </source>
</evidence>
<feature type="domain" description="ABC transporter" evidence="9">
    <location>
        <begin position="412"/>
        <end position="629"/>
    </location>
</feature>
<keyword evidence="4" id="KW-0547">Nucleotide-binding</keyword>
<keyword evidence="3" id="KW-0677">Repeat</keyword>
<feature type="compositionally biased region" description="Polar residues" evidence="8">
    <location>
        <begin position="49"/>
        <end position="62"/>
    </location>
</feature>
<dbReference type="FunFam" id="3.40.50.300:FF:000467">
    <property type="entry name" value="ATP-binding cassette sub-family F member 2"/>
    <property type="match status" value="1"/>
</dbReference>
<dbReference type="GO" id="GO:0005524">
    <property type="term" value="F:ATP binding"/>
    <property type="evidence" value="ECO:0007669"/>
    <property type="project" value="UniProtKB-KW"/>
</dbReference>
<organism evidence="10 11">
    <name type="scientific">Homarus americanus</name>
    <name type="common">American lobster</name>
    <dbReference type="NCBI Taxonomy" id="6706"/>
    <lineage>
        <taxon>Eukaryota</taxon>
        <taxon>Metazoa</taxon>
        <taxon>Ecdysozoa</taxon>
        <taxon>Arthropoda</taxon>
        <taxon>Crustacea</taxon>
        <taxon>Multicrustacea</taxon>
        <taxon>Malacostraca</taxon>
        <taxon>Eumalacostraca</taxon>
        <taxon>Eucarida</taxon>
        <taxon>Decapoda</taxon>
        <taxon>Pleocyemata</taxon>
        <taxon>Astacidea</taxon>
        <taxon>Nephropoidea</taxon>
        <taxon>Nephropidae</taxon>
        <taxon>Homarus</taxon>
    </lineage>
</organism>
<evidence type="ECO:0000256" key="5">
    <source>
        <dbReference type="ARBA" id="ARBA00022840"/>
    </source>
</evidence>
<dbReference type="Proteomes" id="UP000747542">
    <property type="component" value="Unassembled WGS sequence"/>
</dbReference>
<dbReference type="AlphaFoldDB" id="A0A8J5JZG0"/>
<evidence type="ECO:0000256" key="8">
    <source>
        <dbReference type="SAM" id="MobiDB-lite"/>
    </source>
</evidence>
<evidence type="ECO:0000256" key="6">
    <source>
        <dbReference type="ARBA" id="ARBA00022990"/>
    </source>
</evidence>
<dbReference type="Pfam" id="PF12848">
    <property type="entry name" value="ABC_tran_Xtn"/>
    <property type="match status" value="1"/>
</dbReference>
<dbReference type="PROSITE" id="PS00211">
    <property type="entry name" value="ABC_TRANSPORTER_1"/>
    <property type="match status" value="1"/>
</dbReference>
<comment type="caution">
    <text evidence="10">The sequence shown here is derived from an EMBL/GenBank/DDBJ whole genome shotgun (WGS) entry which is preliminary data.</text>
</comment>